<dbReference type="GO" id="GO:0003677">
    <property type="term" value="F:DNA binding"/>
    <property type="evidence" value="ECO:0007669"/>
    <property type="project" value="UniProtKB-KW"/>
</dbReference>
<evidence type="ECO:0000256" key="1">
    <source>
        <dbReference type="ARBA" id="ARBA00011900"/>
    </source>
</evidence>
<keyword evidence="10" id="KW-0540">Nuclease</keyword>
<evidence type="ECO:0000256" key="5">
    <source>
        <dbReference type="ARBA" id="ARBA00022747"/>
    </source>
</evidence>
<comment type="caution">
    <text evidence="10">The sequence shown here is derived from an EMBL/GenBank/DDBJ whole genome shotgun (WGS) entry which is preliminary data.</text>
</comment>
<name>A0A4Y8AVJ1_9FLAO</name>
<dbReference type="GO" id="GO:0032259">
    <property type="term" value="P:methylation"/>
    <property type="evidence" value="ECO:0007669"/>
    <property type="project" value="UniProtKB-KW"/>
</dbReference>
<keyword evidence="2" id="KW-0489">Methyltransferase</keyword>
<gene>
    <name evidence="10" type="ORF">E2488_01335</name>
</gene>
<protein>
    <recommendedName>
        <fullName evidence="1">site-specific DNA-methyltransferase (adenine-specific)</fullName>
        <ecNumber evidence="1">2.1.1.72</ecNumber>
    </recommendedName>
</protein>
<dbReference type="AlphaFoldDB" id="A0A4Y8AVJ1"/>
<evidence type="ECO:0000313" key="11">
    <source>
        <dbReference type="Proteomes" id="UP000298517"/>
    </source>
</evidence>
<dbReference type="Proteomes" id="UP000298517">
    <property type="component" value="Unassembled WGS sequence"/>
</dbReference>
<dbReference type="PROSITE" id="PS00092">
    <property type="entry name" value="N6_MTASE"/>
    <property type="match status" value="1"/>
</dbReference>
<dbReference type="InterPro" id="IPR050953">
    <property type="entry name" value="N4_N6_ade-DNA_methylase"/>
</dbReference>
<dbReference type="PANTHER" id="PTHR33841">
    <property type="entry name" value="DNA METHYLTRANSFERASE YEEA-RELATED"/>
    <property type="match status" value="1"/>
</dbReference>
<dbReference type="OrthoDB" id="32195at2"/>
<dbReference type="RefSeq" id="WP_134246533.1">
    <property type="nucleotide sequence ID" value="NZ_SNQI01000001.1"/>
</dbReference>
<dbReference type="Pfam" id="PF07669">
    <property type="entry name" value="Eco57I"/>
    <property type="match status" value="1"/>
</dbReference>
<keyword evidence="5" id="KW-0680">Restriction system</keyword>
<evidence type="ECO:0000256" key="7">
    <source>
        <dbReference type="ARBA" id="ARBA00047942"/>
    </source>
</evidence>
<keyword evidence="4" id="KW-0949">S-adenosyl-L-methionine</keyword>
<keyword evidence="10" id="KW-0378">Hydrolase</keyword>
<evidence type="ECO:0000259" key="8">
    <source>
        <dbReference type="Pfam" id="PF07669"/>
    </source>
</evidence>
<dbReference type="InterPro" id="IPR025931">
    <property type="entry name" value="TaqI_C"/>
</dbReference>
<dbReference type="InterPro" id="IPR029063">
    <property type="entry name" value="SAM-dependent_MTases_sf"/>
</dbReference>
<sequence length="1133" mass="131930">MASINTVINNISNQNISLFFENIITSFKPEREVFVNTVNEEAPYSDPIKIGHAELKNHEELLVFTCEYNKELTVRSAKKQQFEIAKKILKEDFKDGAIFIFYDAQGNFRFSFIRRNYGDKSSKYSTWKRYTYYVNPSETNKTFKNRIDSCSFKDLDSIQEAFSVEKLTKDFYNELFAWYKWTLSDEIGVTFPNNTETSEDDRVKLEEQIIRLITRLLFVWFVKQKKLVPNTLFDTDELSKILIDFEPNDKNDGNYYNAILQNLFFATLNKEITERTFAKKVDDRDIKTNYRYAEMFNLSEQEIMDLFKPIPFLNGGLFECLDKTMKMDGVQYALDGFSRNATKAANGNFKHRALIPNCVFFDEEKGIIPLLKRYNFTVEENAPNEIQVALDPELLGKVFENLLGAFNPETKETARKQSGSFYTPREIVDYMVNESLSSYLHTHFPKLPETLIQSLFQEENLPTELKNNHPLCEQISNTLRHIKILDPACGSGAFPMGILNKMVAILEKLDCKNEQTVHDLKLHLIEECIYGIDIQSIAVQISKLRFFIALVVEQEEMDVSKPEDNYNVLTLPNLETKFVAANTLIGIKRKPIQGNLFEDPLIETTKQQLLAIRKEHFYAKTVGAKKRLREQDAVLRDTLNKLLDTNKSVATEDAIQFSQWNPYDQNTSSPFFDTEWMFGLEDGFDVVIGNPPYIKEYTNREAFNGFRNTKYYQGKMDLWYGFACVGIDLLKDNGTECFIAQNNWVTSSGASIFRNKVLRETKIKLFTNFWNYKVFKSAGIQTMIYLLKKEVPKKSYPLKYSLLKDDLIEENELVNFLNFNYNTEIDEKHILNFNGISFLNSIITFNNPEIDNVLNSILDNEIVYLNNDDIAQGIVYPQDKLNRKNAKVLGGNFRINDGIFQLNQEELDNLNLNNNEYSIIKPFYSTSELHKYYGDKVNKEWIIYASTDVKNNIDSYPKIKDHLNRFSEIITSDNKPYGLHRARNEAFFIGEKIISLRKNHQPSFTYTDFDCYVTQTFFSIKTKRFDLKYLTALLNSKLIAFWLRFKGKMQGNNYQIDKEPLVNIPIIKANSDIENLIISKVNQILEGKKVGEDTSTLEHQIDVMVYHLYVLNYEDALVIDEHLSKEDFERYRI</sequence>
<dbReference type="InterPro" id="IPR002052">
    <property type="entry name" value="DNA_methylase_N6_adenine_CS"/>
</dbReference>
<keyword evidence="3" id="KW-0808">Transferase</keyword>
<evidence type="ECO:0000313" key="10">
    <source>
        <dbReference type="EMBL" id="TEW76521.1"/>
    </source>
</evidence>
<dbReference type="InterPro" id="IPR011639">
    <property type="entry name" value="MethylTrfase_TaqI-like_dom"/>
</dbReference>
<evidence type="ECO:0000256" key="4">
    <source>
        <dbReference type="ARBA" id="ARBA00022691"/>
    </source>
</evidence>
<dbReference type="PANTHER" id="PTHR33841:SF1">
    <property type="entry name" value="DNA METHYLTRANSFERASE A"/>
    <property type="match status" value="1"/>
</dbReference>
<dbReference type="Pfam" id="PF12950">
    <property type="entry name" value="TaqI_C"/>
    <property type="match status" value="1"/>
</dbReference>
<dbReference type="Gene3D" id="3.40.50.150">
    <property type="entry name" value="Vaccinia Virus protein VP39"/>
    <property type="match status" value="1"/>
</dbReference>
<feature type="domain" description="Type II methyltransferase M.TaqI-like" evidence="8">
    <location>
        <begin position="527"/>
        <end position="775"/>
    </location>
</feature>
<evidence type="ECO:0000259" key="9">
    <source>
        <dbReference type="Pfam" id="PF12950"/>
    </source>
</evidence>
<dbReference type="SUPFAM" id="SSF53335">
    <property type="entry name" value="S-adenosyl-L-methionine-dependent methyltransferases"/>
    <property type="match status" value="1"/>
</dbReference>
<feature type="domain" description="TaqI-like C-terminal specificity" evidence="9">
    <location>
        <begin position="974"/>
        <end position="1066"/>
    </location>
</feature>
<dbReference type="GO" id="GO:0009307">
    <property type="term" value="P:DNA restriction-modification system"/>
    <property type="evidence" value="ECO:0007669"/>
    <property type="project" value="UniProtKB-KW"/>
</dbReference>
<dbReference type="EC" id="2.1.1.72" evidence="1"/>
<organism evidence="10 11">
    <name type="scientific">Gramella jeungdoensis</name>
    <dbReference type="NCBI Taxonomy" id="708091"/>
    <lineage>
        <taxon>Bacteria</taxon>
        <taxon>Pseudomonadati</taxon>
        <taxon>Bacteroidota</taxon>
        <taxon>Flavobacteriia</taxon>
        <taxon>Flavobacteriales</taxon>
        <taxon>Flavobacteriaceae</taxon>
        <taxon>Christiangramia</taxon>
    </lineage>
</organism>
<evidence type="ECO:0000256" key="2">
    <source>
        <dbReference type="ARBA" id="ARBA00022603"/>
    </source>
</evidence>
<evidence type="ECO:0000256" key="3">
    <source>
        <dbReference type="ARBA" id="ARBA00022679"/>
    </source>
</evidence>
<evidence type="ECO:0000256" key="6">
    <source>
        <dbReference type="ARBA" id="ARBA00023125"/>
    </source>
</evidence>
<dbReference type="GO" id="GO:0009007">
    <property type="term" value="F:site-specific DNA-methyltransferase (adenine-specific) activity"/>
    <property type="evidence" value="ECO:0007669"/>
    <property type="project" value="UniProtKB-EC"/>
</dbReference>
<dbReference type="GO" id="GO:0004519">
    <property type="term" value="F:endonuclease activity"/>
    <property type="evidence" value="ECO:0007669"/>
    <property type="project" value="UniProtKB-KW"/>
</dbReference>
<dbReference type="EMBL" id="SNQI01000001">
    <property type="protein sequence ID" value="TEW76521.1"/>
    <property type="molecule type" value="Genomic_DNA"/>
</dbReference>
<keyword evidence="11" id="KW-1185">Reference proteome</keyword>
<accession>A0A4Y8AVJ1</accession>
<keyword evidence="6" id="KW-0238">DNA-binding</keyword>
<dbReference type="PRINTS" id="PR00507">
    <property type="entry name" value="N12N6MTFRASE"/>
</dbReference>
<proteinExistence type="predicted"/>
<comment type="catalytic activity">
    <reaction evidence="7">
        <text>a 2'-deoxyadenosine in DNA + S-adenosyl-L-methionine = an N(6)-methyl-2'-deoxyadenosine in DNA + S-adenosyl-L-homocysteine + H(+)</text>
        <dbReference type="Rhea" id="RHEA:15197"/>
        <dbReference type="Rhea" id="RHEA-COMP:12418"/>
        <dbReference type="Rhea" id="RHEA-COMP:12419"/>
        <dbReference type="ChEBI" id="CHEBI:15378"/>
        <dbReference type="ChEBI" id="CHEBI:57856"/>
        <dbReference type="ChEBI" id="CHEBI:59789"/>
        <dbReference type="ChEBI" id="CHEBI:90615"/>
        <dbReference type="ChEBI" id="CHEBI:90616"/>
        <dbReference type="EC" id="2.1.1.72"/>
    </reaction>
</comment>
<reference evidence="10 11" key="1">
    <citation type="journal article" date="2011" name="J. Microbiol.">
        <title>Gramella jeungdoensis sp. nov., isolated from a solar saltern in Korea.</title>
        <authorList>
            <person name="Joung Y."/>
            <person name="Kim H."/>
            <person name="Jang T."/>
            <person name="Ahn T.S."/>
            <person name="Joh K."/>
        </authorList>
    </citation>
    <scope>NUCLEOTIDE SEQUENCE [LARGE SCALE GENOMIC DNA]</scope>
    <source>
        <strain evidence="10 11">KCTC 23123</strain>
    </source>
</reference>
<keyword evidence="10" id="KW-0255">Endonuclease</keyword>